<sequence length="157" mass="17925">MSTKNRASRRVELLFEKLIIKQPDALLTGNEVNDTVLQDFKVPRVTFDPESSDQGALAFFTPMLLEVLRRYPVRPDLLLPEELSNLDFIDYDPPADAQVDSNEYWNAGPCTRMLAEYFKSYILGGFPRALPPNVIGKRAGHANERAISVFHIKRRFL</sequence>
<organism evidence="1">
    <name type="scientific">Aspergillus arachidicola</name>
    <dbReference type="NCBI Taxonomy" id="656916"/>
    <lineage>
        <taxon>Eukaryota</taxon>
        <taxon>Fungi</taxon>
        <taxon>Dikarya</taxon>
        <taxon>Ascomycota</taxon>
        <taxon>Pezizomycotina</taxon>
        <taxon>Eurotiomycetes</taxon>
        <taxon>Eurotiomycetidae</taxon>
        <taxon>Eurotiales</taxon>
        <taxon>Aspergillaceae</taxon>
        <taxon>Aspergillus</taxon>
        <taxon>Aspergillus subgen. Circumdati</taxon>
    </lineage>
</organism>
<dbReference type="OrthoDB" id="10453176at2759"/>
<dbReference type="EMBL" id="ML737164">
    <property type="protein sequence ID" value="KAE8338767.1"/>
    <property type="molecule type" value="Genomic_DNA"/>
</dbReference>
<gene>
    <name evidence="1" type="ORF">BDV24DRAFT_166091</name>
</gene>
<name>A0A5N6XZZ9_9EURO</name>
<accession>A0A5N6XZZ9</accession>
<protein>
    <submittedName>
        <fullName evidence="1">Uncharacterized protein</fullName>
    </submittedName>
</protein>
<dbReference type="AlphaFoldDB" id="A0A5N6XZZ9"/>
<reference evidence="1" key="1">
    <citation type="submission" date="2019-04" db="EMBL/GenBank/DDBJ databases">
        <title>Friends and foes A comparative genomics study of 23 Aspergillus species from section Flavi.</title>
        <authorList>
            <consortium name="DOE Joint Genome Institute"/>
            <person name="Kjaerbolling I."/>
            <person name="Vesth T."/>
            <person name="Frisvad J.C."/>
            <person name="Nybo J.L."/>
            <person name="Theobald S."/>
            <person name="Kildgaard S."/>
            <person name="Isbrandt T."/>
            <person name="Kuo A."/>
            <person name="Sato A."/>
            <person name="Lyhne E.K."/>
            <person name="Kogle M.E."/>
            <person name="Wiebenga A."/>
            <person name="Kun R.S."/>
            <person name="Lubbers R.J."/>
            <person name="Makela M.R."/>
            <person name="Barry K."/>
            <person name="Chovatia M."/>
            <person name="Clum A."/>
            <person name="Daum C."/>
            <person name="Haridas S."/>
            <person name="He G."/>
            <person name="LaButti K."/>
            <person name="Lipzen A."/>
            <person name="Mondo S."/>
            <person name="Riley R."/>
            <person name="Salamov A."/>
            <person name="Simmons B.A."/>
            <person name="Magnuson J.K."/>
            <person name="Henrissat B."/>
            <person name="Mortensen U.H."/>
            <person name="Larsen T.O."/>
            <person name="Devries R.P."/>
            <person name="Grigoriev I.V."/>
            <person name="Machida M."/>
            <person name="Baker S.E."/>
            <person name="Andersen M.R."/>
        </authorList>
    </citation>
    <scope>NUCLEOTIDE SEQUENCE</scope>
    <source>
        <strain evidence="1">CBS 117612</strain>
    </source>
</reference>
<proteinExistence type="predicted"/>
<dbReference type="Proteomes" id="UP000325558">
    <property type="component" value="Unassembled WGS sequence"/>
</dbReference>
<evidence type="ECO:0000313" key="1">
    <source>
        <dbReference type="EMBL" id="KAE8338767.1"/>
    </source>
</evidence>